<reference evidence="1" key="1">
    <citation type="submission" date="2020-03" db="EMBL/GenBank/DDBJ databases">
        <title>The deep terrestrial virosphere.</title>
        <authorList>
            <person name="Holmfeldt K."/>
            <person name="Nilsson E."/>
            <person name="Simone D."/>
            <person name="Lopez-Fernandez M."/>
            <person name="Wu X."/>
            <person name="de Brujin I."/>
            <person name="Lundin D."/>
            <person name="Andersson A."/>
            <person name="Bertilsson S."/>
            <person name="Dopson M."/>
        </authorList>
    </citation>
    <scope>NUCLEOTIDE SEQUENCE</scope>
    <source>
        <strain evidence="1">MM171B01423</strain>
    </source>
</reference>
<sequence length="76" mass="8782">MNVYSIANPFEDVKYFLQAIADCKPNYLFIFGCDVQIMLHPRNIPTMLHPRNIKRVNDAPAQHQRCTHATSINILI</sequence>
<evidence type="ECO:0000313" key="1">
    <source>
        <dbReference type="EMBL" id="QJB02183.1"/>
    </source>
</evidence>
<dbReference type="AlphaFoldDB" id="A0A6M3M941"/>
<dbReference type="EMBL" id="MT143764">
    <property type="protein sequence ID" value="QJB02183.1"/>
    <property type="molecule type" value="Genomic_DNA"/>
</dbReference>
<name>A0A6M3M941_9ZZZZ</name>
<accession>A0A6M3M941</accession>
<organism evidence="1">
    <name type="scientific">viral metagenome</name>
    <dbReference type="NCBI Taxonomy" id="1070528"/>
    <lineage>
        <taxon>unclassified sequences</taxon>
        <taxon>metagenomes</taxon>
        <taxon>organismal metagenomes</taxon>
    </lineage>
</organism>
<protein>
    <submittedName>
        <fullName evidence="1">Uncharacterized protein</fullName>
    </submittedName>
</protein>
<proteinExistence type="predicted"/>
<gene>
    <name evidence="1" type="ORF">MM171B01423_0014</name>
</gene>